<name>A0ABT3TJ62_9GAMM</name>
<dbReference type="Proteomes" id="UP001143362">
    <property type="component" value="Unassembled WGS sequence"/>
</dbReference>
<evidence type="ECO:0000256" key="10">
    <source>
        <dbReference type="RuleBase" id="RU004387"/>
    </source>
</evidence>
<evidence type="ECO:0000256" key="7">
    <source>
        <dbReference type="ARBA" id="ARBA00022833"/>
    </source>
</evidence>
<keyword evidence="5 9" id="KW-0479">Metal-binding</keyword>
<protein>
    <recommendedName>
        <fullName evidence="10">M18 family aminopeptidase</fullName>
        <ecNumber evidence="10">3.4.11.-</ecNumber>
    </recommendedName>
</protein>
<comment type="caution">
    <text evidence="11">The sequence shown here is derived from an EMBL/GenBank/DDBJ whole genome shotgun (WGS) entry which is preliminary data.</text>
</comment>
<dbReference type="EC" id="3.4.11.-" evidence="10"/>
<dbReference type="InterPro" id="IPR001948">
    <property type="entry name" value="Peptidase_M18"/>
</dbReference>
<keyword evidence="3 9" id="KW-0031">Aminopeptidase</keyword>
<sequence>MDDVSFNQDFIEFLGNATSPFHAVKVMAQQLTAAGFVQLNDIEAWPGVAGRYFSIRNDSSLVAFVHGTEAGPLEGMRMIGAHTDSPCLMVKPKPEKHHKSYQQLVVEVYGGALLNPWFDRDLSLAGRVSFTDDSGTLRKQLVDFKRPLAVIPSLAIHLDREANSSRSINAQTDILPLLGCGDEIDFRALLATELAAAMQRENLDVSVKAVLDYELGFYDVQPAALLGLDNELLAGARLDNLLSCYAGLRGLLASDGRHSSLLICTDHEEVGSQSAAGASGPLLLSVLQRLAATATDYAMLVERSFMISADNAHAVHPNFSARHDDNHGPLLNAGPVIKSNANQRYATNSETAALFRQLCASVDVPVQSFTVRNDMGCGSTIGPITATAIGVRTLDVGVPQLAMHSPRELTGSKDPCRLAQVLSAYVNWGEALAAAPAAG</sequence>
<comment type="similarity">
    <text evidence="2 9">Belongs to the peptidase M18 family.</text>
</comment>
<dbReference type="NCBIfam" id="NF002759">
    <property type="entry name" value="PRK02813.1"/>
    <property type="match status" value="1"/>
</dbReference>
<dbReference type="PRINTS" id="PR00932">
    <property type="entry name" value="AMINO1PTASE"/>
</dbReference>
<dbReference type="GO" id="GO:0004177">
    <property type="term" value="F:aminopeptidase activity"/>
    <property type="evidence" value="ECO:0007669"/>
    <property type="project" value="UniProtKB-KW"/>
</dbReference>
<dbReference type="InterPro" id="IPR023358">
    <property type="entry name" value="Peptidase_M18_dom2"/>
</dbReference>
<comment type="cofactor">
    <cofactor evidence="1 10">
        <name>Zn(2+)</name>
        <dbReference type="ChEBI" id="CHEBI:29105"/>
    </cofactor>
</comment>
<dbReference type="SUPFAM" id="SSF101821">
    <property type="entry name" value="Aminopeptidase/glucanase lid domain"/>
    <property type="match status" value="1"/>
</dbReference>
<keyword evidence="8 9" id="KW-0482">Metalloprotease</keyword>
<dbReference type="Gene3D" id="2.30.250.10">
    <property type="entry name" value="Aminopeptidase i, Domain 2"/>
    <property type="match status" value="1"/>
</dbReference>
<evidence type="ECO:0000313" key="12">
    <source>
        <dbReference type="Proteomes" id="UP001143362"/>
    </source>
</evidence>
<evidence type="ECO:0000256" key="5">
    <source>
        <dbReference type="ARBA" id="ARBA00022723"/>
    </source>
</evidence>
<organism evidence="11 12">
    <name type="scientific">Candidatus Litorirhabdus singularis</name>
    <dbReference type="NCBI Taxonomy" id="2518993"/>
    <lineage>
        <taxon>Bacteria</taxon>
        <taxon>Pseudomonadati</taxon>
        <taxon>Pseudomonadota</taxon>
        <taxon>Gammaproteobacteria</taxon>
        <taxon>Cellvibrionales</taxon>
        <taxon>Halieaceae</taxon>
        <taxon>Candidatus Litorirhabdus</taxon>
    </lineage>
</organism>
<proteinExistence type="inferred from homology"/>
<keyword evidence="7 9" id="KW-0862">Zinc</keyword>
<reference evidence="11" key="1">
    <citation type="submission" date="2019-02" db="EMBL/GenBank/DDBJ databases">
        <authorList>
            <person name="Li S.-H."/>
        </authorList>
    </citation>
    <scope>NUCLEOTIDE SEQUENCE</scope>
    <source>
        <strain evidence="11">IMCC14734</strain>
    </source>
</reference>
<accession>A0ABT3TJ62</accession>
<dbReference type="PANTHER" id="PTHR28570:SF3">
    <property type="entry name" value="ASPARTYL AMINOPEPTIDASE"/>
    <property type="match status" value="1"/>
</dbReference>
<keyword evidence="6 9" id="KW-0378">Hydrolase</keyword>
<evidence type="ECO:0000256" key="1">
    <source>
        <dbReference type="ARBA" id="ARBA00001947"/>
    </source>
</evidence>
<evidence type="ECO:0000313" key="11">
    <source>
        <dbReference type="EMBL" id="MCX2981830.1"/>
    </source>
</evidence>
<dbReference type="EMBL" id="SHNN01000002">
    <property type="protein sequence ID" value="MCX2981830.1"/>
    <property type="molecule type" value="Genomic_DNA"/>
</dbReference>
<dbReference type="CDD" id="cd05658">
    <property type="entry name" value="M18_DAP"/>
    <property type="match status" value="1"/>
</dbReference>
<keyword evidence="4 9" id="KW-0645">Protease</keyword>
<evidence type="ECO:0000256" key="3">
    <source>
        <dbReference type="ARBA" id="ARBA00022438"/>
    </source>
</evidence>
<keyword evidence="12" id="KW-1185">Reference proteome</keyword>
<evidence type="ECO:0000256" key="8">
    <source>
        <dbReference type="ARBA" id="ARBA00023049"/>
    </source>
</evidence>
<evidence type="ECO:0000256" key="4">
    <source>
        <dbReference type="ARBA" id="ARBA00022670"/>
    </source>
</evidence>
<evidence type="ECO:0000256" key="6">
    <source>
        <dbReference type="ARBA" id="ARBA00022801"/>
    </source>
</evidence>
<dbReference type="RefSeq" id="WP_279245824.1">
    <property type="nucleotide sequence ID" value="NZ_SHNN01000002.1"/>
</dbReference>
<evidence type="ECO:0000256" key="2">
    <source>
        <dbReference type="ARBA" id="ARBA00008290"/>
    </source>
</evidence>
<dbReference type="PANTHER" id="PTHR28570">
    <property type="entry name" value="ASPARTYL AMINOPEPTIDASE"/>
    <property type="match status" value="1"/>
</dbReference>
<evidence type="ECO:0000256" key="9">
    <source>
        <dbReference type="RuleBase" id="RU004386"/>
    </source>
</evidence>
<dbReference type="Gene3D" id="3.40.630.10">
    <property type="entry name" value="Zn peptidases"/>
    <property type="match status" value="1"/>
</dbReference>
<dbReference type="SUPFAM" id="SSF53187">
    <property type="entry name" value="Zn-dependent exopeptidases"/>
    <property type="match status" value="1"/>
</dbReference>
<dbReference type="Pfam" id="PF02127">
    <property type="entry name" value="Peptidase_M18"/>
    <property type="match status" value="1"/>
</dbReference>
<gene>
    <name evidence="11" type="ORF">EYC98_13285</name>
</gene>